<dbReference type="EMBL" id="FVGW01000007">
    <property type="protein sequence ID" value="SKM35549.1"/>
    <property type="molecule type" value="Genomic_DNA"/>
</dbReference>
<gene>
    <name evidence="2" type="ORF">SAMEA2259716_03689</name>
</gene>
<dbReference type="RefSeq" id="WP_017206404.1">
    <property type="nucleotide sequence ID" value="NZ_CP021122.1"/>
</dbReference>
<evidence type="ECO:0000313" key="3">
    <source>
        <dbReference type="Proteomes" id="UP000190074"/>
    </source>
</evidence>
<accession>A0A1T6A7P9</accession>
<evidence type="ECO:0000256" key="1">
    <source>
        <dbReference type="SAM" id="Phobius"/>
    </source>
</evidence>
<organism evidence="2 3">
    <name type="scientific">Mycobacteroides abscessus subsp. massiliense</name>
    <dbReference type="NCBI Taxonomy" id="1962118"/>
    <lineage>
        <taxon>Bacteria</taxon>
        <taxon>Bacillati</taxon>
        <taxon>Actinomycetota</taxon>
        <taxon>Actinomycetes</taxon>
        <taxon>Mycobacteriales</taxon>
        <taxon>Mycobacteriaceae</taxon>
        <taxon>Mycobacteroides</taxon>
        <taxon>Mycobacteroides abscessus</taxon>
    </lineage>
</organism>
<reference evidence="2 3" key="1">
    <citation type="submission" date="2016-11" db="EMBL/GenBank/DDBJ databases">
        <authorList>
            <consortium name="Pathogen Informatics"/>
        </authorList>
    </citation>
    <scope>NUCLEOTIDE SEQUENCE [LARGE SCALE GENOMIC DNA]</scope>
    <source>
        <strain evidence="2 3">911</strain>
    </source>
</reference>
<dbReference type="AlphaFoldDB" id="A0A1T6A7P9"/>
<feature type="transmembrane region" description="Helical" evidence="1">
    <location>
        <begin position="120"/>
        <end position="137"/>
    </location>
</feature>
<protein>
    <submittedName>
        <fullName evidence="2">Membrane protein</fullName>
    </submittedName>
</protein>
<feature type="transmembrane region" description="Helical" evidence="1">
    <location>
        <begin position="78"/>
        <end position="100"/>
    </location>
</feature>
<keyword evidence="1" id="KW-1133">Transmembrane helix</keyword>
<keyword evidence="1" id="KW-0812">Transmembrane</keyword>
<name>A0A1T6A7P9_9MYCO</name>
<sequence>MSTAQLSQNAVEARTRGFARVLGPFFFIVSVVTAARAPHMRELLDEFTAGQLWSWIMGTFLLLGGIAVVAFHQYWSSVAACIVSIVGWLLILRSLFLLAFPEQFATAANHIVGSVDTWRAAYFLVAGLGLYLAYVGWRREPGEE</sequence>
<proteinExistence type="predicted"/>
<dbReference type="Proteomes" id="UP000190074">
    <property type="component" value="Unassembled WGS sequence"/>
</dbReference>
<feature type="transmembrane region" description="Helical" evidence="1">
    <location>
        <begin position="52"/>
        <end position="71"/>
    </location>
</feature>
<feature type="transmembrane region" description="Helical" evidence="1">
    <location>
        <begin position="21"/>
        <end position="40"/>
    </location>
</feature>
<keyword evidence="1" id="KW-0472">Membrane</keyword>
<evidence type="ECO:0000313" key="2">
    <source>
        <dbReference type="EMBL" id="SKM35549.1"/>
    </source>
</evidence>